<dbReference type="InterPro" id="IPR013788">
    <property type="entry name" value="Hemocyanin/hexamerin"/>
</dbReference>
<accession>A0ABN8B120</accession>
<dbReference type="EMBL" id="OU963911">
    <property type="protein sequence ID" value="CAH0400858.1"/>
    <property type="molecule type" value="Genomic_DNA"/>
</dbReference>
<dbReference type="SUPFAM" id="SSF48056">
    <property type="entry name" value="Di-copper centre-containing domain"/>
    <property type="match status" value="1"/>
</dbReference>
<feature type="chain" id="PRO_5045314430" evidence="3">
    <location>
        <begin position="29"/>
        <end position="718"/>
    </location>
</feature>
<dbReference type="PANTHER" id="PTHR11511:SF5">
    <property type="entry name" value="FAT-BODY PROTEIN 1-RELATED"/>
    <property type="match status" value="1"/>
</dbReference>
<evidence type="ECO:0000259" key="4">
    <source>
        <dbReference type="Pfam" id="PF00372"/>
    </source>
</evidence>
<dbReference type="PRINTS" id="PR00187">
    <property type="entry name" value="HAEMOCYANIN"/>
</dbReference>
<dbReference type="Pfam" id="PF03722">
    <property type="entry name" value="Hemocyanin_N"/>
    <property type="match status" value="1"/>
</dbReference>
<protein>
    <submittedName>
        <fullName evidence="7">Uncharacterized protein</fullName>
    </submittedName>
</protein>
<feature type="domain" description="Hemocyanin C-terminal" evidence="6">
    <location>
        <begin position="466"/>
        <end position="695"/>
    </location>
</feature>
<dbReference type="InterPro" id="IPR014756">
    <property type="entry name" value="Ig_E-set"/>
</dbReference>
<evidence type="ECO:0000313" key="7">
    <source>
        <dbReference type="EMBL" id="CAH0400858.1"/>
    </source>
</evidence>
<gene>
    <name evidence="7" type="ORF">CHILSU_LOCUS4061</name>
</gene>
<dbReference type="SUPFAM" id="SSF81296">
    <property type="entry name" value="E set domains"/>
    <property type="match status" value="1"/>
</dbReference>
<feature type="domain" description="Hemocyanin N-terminal" evidence="5">
    <location>
        <begin position="51"/>
        <end position="171"/>
    </location>
</feature>
<dbReference type="Gene3D" id="1.10.1280.10">
    <property type="entry name" value="Di-copper center containing domain from catechol oxidase"/>
    <property type="match status" value="1"/>
</dbReference>
<dbReference type="PANTHER" id="PTHR11511">
    <property type="entry name" value="LARVAL STORAGE PROTEIN/PHENOLOXIDASE"/>
    <property type="match status" value="1"/>
</dbReference>
<keyword evidence="1" id="KW-0758">Storage protein</keyword>
<proteinExistence type="inferred from homology"/>
<keyword evidence="3" id="KW-0732">Signal</keyword>
<dbReference type="InterPro" id="IPR005203">
    <property type="entry name" value="Hemocyanin_C"/>
</dbReference>
<name>A0ABN8B120_CHISP</name>
<dbReference type="InterPro" id="IPR037020">
    <property type="entry name" value="Hemocyanin_C_sf"/>
</dbReference>
<dbReference type="Proteomes" id="UP001153292">
    <property type="component" value="Chromosome 18"/>
</dbReference>
<sequence length="718" mass="84996">MNPVQLSSSSDKMRTVLVLAAVVALALAGPAPTFHKDISQIKVENVDATIVEHQYKVLELLDHVNQVNTEATYYKVGKAYDIQAHVDKYKKPEVVSNFYSFYENGMVPKYYQFTIFNDNMREQAKALYDMFYYAKDFETFYKTACWARVHVNEGLFLYTFYVAVVQRADTTGVVLPAPYEIYPQFYASLETINKIYYGKIRGEPFEEYPEYGIMKEGNNHFYYQNYSDYYTYGDEYKISYLTEDIGWNAHYSYFHTVMPFWEDGDKVAHGIFKERRGEVFYYFYQQLLARYYMERLSNGMSEIPTFSWYQPFKQGYCPFLTSQITPFAQRSNNYVMQNKYSFEDLRFVRSYEDMFLSFLEQGQFTAYNKQIDFSNSKAINFVGNYWQCNPDLYEKISQHRNYYNSYEMAARRILGGAPMNFKYDEYEFVPTALDFYQTSLRDPAFYQIYNKIFHFMSQYKQYLPSYSQDDLHYVGVKVNKVEVSKLETYFDFYVYNVSNAVYYQNQELISGSDKQYAIMQPRLNCNPFHITINVKSDVEEQATFKVFIGPKYDSYDNEISFEDNYMNFVELDWFSQKLSKGENVIVRKSDDFFFYKDDSISVGDIYNLLAKNQLPTDMMYNYGHLPERLMLPRGTKSGFPLQVFVAVYKSQGVPKEVAETMFFMDEKPLGYPLDRPVTKYFLQPNMYIEDVSVYHRGNEYPTSYDVVHPYVKSVSHPQ</sequence>
<feature type="domain" description="Hemocyanin middle" evidence="4">
    <location>
        <begin position="177"/>
        <end position="455"/>
    </location>
</feature>
<dbReference type="Gene3D" id="1.20.1370.10">
    <property type="entry name" value="Hemocyanin, N-terminal domain"/>
    <property type="match status" value="1"/>
</dbReference>
<dbReference type="PROSITE" id="PS00210">
    <property type="entry name" value="HEMOCYANIN_2"/>
    <property type="match status" value="1"/>
</dbReference>
<keyword evidence="8" id="KW-1185">Reference proteome</keyword>
<dbReference type="Pfam" id="PF00372">
    <property type="entry name" value="Hemocyanin_M"/>
    <property type="match status" value="1"/>
</dbReference>
<evidence type="ECO:0000259" key="5">
    <source>
        <dbReference type="Pfam" id="PF03722"/>
    </source>
</evidence>
<evidence type="ECO:0000256" key="3">
    <source>
        <dbReference type="SAM" id="SignalP"/>
    </source>
</evidence>
<evidence type="ECO:0000259" key="6">
    <source>
        <dbReference type="Pfam" id="PF03723"/>
    </source>
</evidence>
<dbReference type="InterPro" id="IPR036697">
    <property type="entry name" value="Hemocyanin_N_sf"/>
</dbReference>
<reference evidence="7" key="1">
    <citation type="submission" date="2021-12" db="EMBL/GenBank/DDBJ databases">
        <authorList>
            <person name="King R."/>
        </authorList>
    </citation>
    <scope>NUCLEOTIDE SEQUENCE</scope>
</reference>
<feature type="signal peptide" evidence="3">
    <location>
        <begin position="1"/>
        <end position="28"/>
    </location>
</feature>
<dbReference type="InterPro" id="IPR008922">
    <property type="entry name" value="Di-copper_centre_dom_sf"/>
</dbReference>
<evidence type="ECO:0000313" key="8">
    <source>
        <dbReference type="Proteomes" id="UP001153292"/>
    </source>
</evidence>
<evidence type="ECO:0000256" key="1">
    <source>
        <dbReference type="ARBA" id="ARBA00022761"/>
    </source>
</evidence>
<dbReference type="Gene3D" id="2.60.40.1520">
    <property type="entry name" value="Hemocyanin, C-terminal domain"/>
    <property type="match status" value="1"/>
</dbReference>
<comment type="similarity">
    <text evidence="2">Belongs to the hemocyanin family.</text>
</comment>
<dbReference type="InterPro" id="IPR005204">
    <property type="entry name" value="Hemocyanin_N"/>
</dbReference>
<organism evidence="7 8">
    <name type="scientific">Chilo suppressalis</name>
    <name type="common">Asiatic rice borer moth</name>
    <dbReference type="NCBI Taxonomy" id="168631"/>
    <lineage>
        <taxon>Eukaryota</taxon>
        <taxon>Metazoa</taxon>
        <taxon>Ecdysozoa</taxon>
        <taxon>Arthropoda</taxon>
        <taxon>Hexapoda</taxon>
        <taxon>Insecta</taxon>
        <taxon>Pterygota</taxon>
        <taxon>Neoptera</taxon>
        <taxon>Endopterygota</taxon>
        <taxon>Lepidoptera</taxon>
        <taxon>Glossata</taxon>
        <taxon>Ditrysia</taxon>
        <taxon>Pyraloidea</taxon>
        <taxon>Crambidae</taxon>
        <taxon>Crambinae</taxon>
        <taxon>Chilo</taxon>
    </lineage>
</organism>
<dbReference type="SUPFAM" id="SSF48050">
    <property type="entry name" value="Hemocyanin, N-terminal domain"/>
    <property type="match status" value="1"/>
</dbReference>
<evidence type="ECO:0000256" key="2">
    <source>
        <dbReference type="ARBA" id="ARBA00038082"/>
    </source>
</evidence>
<dbReference type="Pfam" id="PF03723">
    <property type="entry name" value="Hemocyanin_C"/>
    <property type="match status" value="1"/>
</dbReference>
<dbReference type="InterPro" id="IPR000896">
    <property type="entry name" value="Hemocyanin/hexamerin_mid_dom"/>
</dbReference>